<keyword evidence="1" id="KW-0614">Plasmid</keyword>
<organism evidence="1">
    <name type="scientific">Pseudomonas aeruginosa</name>
    <dbReference type="NCBI Taxonomy" id="287"/>
    <lineage>
        <taxon>Bacteria</taxon>
        <taxon>Pseudomonadati</taxon>
        <taxon>Pseudomonadota</taxon>
        <taxon>Gammaproteobacteria</taxon>
        <taxon>Pseudomonadales</taxon>
        <taxon>Pseudomonadaceae</taxon>
        <taxon>Pseudomonas</taxon>
    </lineage>
</organism>
<dbReference type="EMBL" id="MF344570">
    <property type="protein sequence ID" value="AVE21688.1"/>
    <property type="molecule type" value="Genomic_DNA"/>
</dbReference>
<reference evidence="2" key="2">
    <citation type="submission" date="2017-06" db="EMBL/GenBank/DDBJ databases">
        <title>Complete sequence of pR31014-IMP from clinical Pseudomonas aeruginosa.</title>
        <authorList>
            <person name="Yuan M."/>
            <person name="Feng J.2nd."/>
            <person name="Zhan Z.3rd."/>
            <person name="Jiang X.4th."/>
            <person name="Zhang D.5th."/>
            <person name="Chen X.6th."/>
            <person name="Zhao X."/>
            <person name="Che J."/>
            <person name="Lu J."/>
            <person name="Xu J."/>
            <person name="Li J."/>
            <person name="Zhou D."/>
        </authorList>
    </citation>
    <scope>NUCLEOTIDE SEQUENCE</scope>
    <source>
        <plasmid evidence="2">pR31014-IMP</plasmid>
    </source>
</reference>
<evidence type="ECO:0000313" key="1">
    <source>
        <dbReference type="EMBL" id="AVE21688.1"/>
    </source>
</evidence>
<dbReference type="EMBL" id="MF344571">
    <property type="protein sequence ID" value="AVE22174.1"/>
    <property type="molecule type" value="Genomic_DNA"/>
</dbReference>
<name>A0A2L1KH88_PSEAI</name>
<reference evidence="1" key="1">
    <citation type="submission" date="2017-06" db="EMBL/GenBank/DDBJ databases">
        <title>Complete sequence of pA681-IMP from clinical Pseudomonas aeruginosa.</title>
        <authorList>
            <person name="Yuan M."/>
            <person name="Feng J.2nd."/>
            <person name="Zhan Z.3rd."/>
            <person name="Jiang X.4th."/>
            <person name="Zhang D.5th."/>
            <person name="Chen X.6th."/>
            <person name="Zhao X."/>
            <person name="Che J."/>
            <person name="Lu J."/>
            <person name="Xu J."/>
            <person name="Li J."/>
            <person name="Zhou D."/>
        </authorList>
    </citation>
    <scope>NUCLEOTIDE SEQUENCE</scope>
    <source>
        <plasmid evidence="1">pA681-IMP</plasmid>
    </source>
</reference>
<dbReference type="AlphaFoldDB" id="A0A2L1KH88"/>
<evidence type="ECO:0000313" key="2">
    <source>
        <dbReference type="EMBL" id="AVE22174.1"/>
    </source>
</evidence>
<accession>A0A2L1KH88</accession>
<sequence length="39" mass="4614">MLRSFRMVGREMWRWLAAWTVESRSILGKLGKCLEEAKS</sequence>
<protein>
    <submittedName>
        <fullName evidence="1">Uncharacterized protein</fullName>
    </submittedName>
</protein>
<geneLocation type="plasmid" evidence="2">
    <name>pR31014-IMP</name>
</geneLocation>
<proteinExistence type="predicted"/>
<geneLocation type="plasmid" evidence="1">
    <name>pA681-IMP</name>
</geneLocation>